<evidence type="ECO:0000313" key="1">
    <source>
        <dbReference type="EMBL" id="GAY72214.1"/>
    </source>
</evidence>
<comment type="caution">
    <text evidence="1">The sequence shown here is derived from an EMBL/GenBank/DDBJ whole genome shotgun (WGS) entry which is preliminary data.</text>
</comment>
<keyword evidence="2" id="KW-1185">Reference proteome</keyword>
<evidence type="ECO:0000313" key="2">
    <source>
        <dbReference type="Proteomes" id="UP000286974"/>
    </source>
</evidence>
<accession>A0A401FIL9</accession>
<dbReference type="EMBL" id="BEXA01000001">
    <property type="protein sequence ID" value="GAY72214.1"/>
    <property type="molecule type" value="Genomic_DNA"/>
</dbReference>
<dbReference type="Proteomes" id="UP000286974">
    <property type="component" value="Unassembled WGS sequence"/>
</dbReference>
<gene>
    <name evidence="1" type="ORF">NBRC111893_360</name>
</gene>
<sequence>MFIKTGIIGTINAILGTELTSAKLLFSAPIILRFSSALEGSIFYDS</sequence>
<name>A0A401FIL9_9LACO</name>
<reference evidence="1 2" key="1">
    <citation type="submission" date="2017-11" db="EMBL/GenBank/DDBJ databases">
        <title>Draft Genome Sequence of Lactobacillus curieae NBRC 111893 isolated from Koso, a Japanese sugar-Vegetable Fermented Beverage.</title>
        <authorList>
            <person name="Chiou T.Y."/>
            <person name="Oshima K."/>
            <person name="Suda W."/>
            <person name="Hattori M."/>
            <person name="Takahashi T."/>
        </authorList>
    </citation>
    <scope>NUCLEOTIDE SEQUENCE [LARGE SCALE GENOMIC DNA]</scope>
    <source>
        <strain evidence="1 2">NBRC111893</strain>
    </source>
</reference>
<protein>
    <submittedName>
        <fullName evidence="1">Uncharacterized protein</fullName>
    </submittedName>
</protein>
<organism evidence="1 2">
    <name type="scientific">Lentilactobacillus kosonis</name>
    <dbReference type="NCBI Taxonomy" id="2810561"/>
    <lineage>
        <taxon>Bacteria</taxon>
        <taxon>Bacillati</taxon>
        <taxon>Bacillota</taxon>
        <taxon>Bacilli</taxon>
        <taxon>Lactobacillales</taxon>
        <taxon>Lactobacillaceae</taxon>
        <taxon>Lentilactobacillus</taxon>
    </lineage>
</organism>
<proteinExistence type="predicted"/>
<dbReference type="AlphaFoldDB" id="A0A401FIL9"/>